<proteinExistence type="predicted"/>
<feature type="signal peptide" evidence="1">
    <location>
        <begin position="1"/>
        <end position="25"/>
    </location>
</feature>
<accession>A0A940S5T2</accession>
<reference evidence="3" key="1">
    <citation type="submission" date="2021-03" db="EMBL/GenBank/DDBJ databases">
        <authorList>
            <person name="So Y."/>
        </authorList>
    </citation>
    <scope>NUCLEOTIDE SEQUENCE</scope>
    <source>
        <strain evidence="3">SG15</strain>
    </source>
</reference>
<evidence type="ECO:0000256" key="1">
    <source>
        <dbReference type="SAM" id="SignalP"/>
    </source>
</evidence>
<name>A0A940S5T2_9PROT</name>
<feature type="domain" description="Ice-binding protein C-terminal" evidence="2">
    <location>
        <begin position="160"/>
        <end position="182"/>
    </location>
</feature>
<organism evidence="3 4">
    <name type="scientific">Roseomonas indoligenes</name>
    <dbReference type="NCBI Taxonomy" id="2820811"/>
    <lineage>
        <taxon>Bacteria</taxon>
        <taxon>Pseudomonadati</taxon>
        <taxon>Pseudomonadota</taxon>
        <taxon>Alphaproteobacteria</taxon>
        <taxon>Acetobacterales</taxon>
        <taxon>Roseomonadaceae</taxon>
        <taxon>Roseomonas</taxon>
    </lineage>
</organism>
<protein>
    <submittedName>
        <fullName evidence="3">PEP-CTERM sorting domain-containing protein</fullName>
    </submittedName>
</protein>
<keyword evidence="1" id="KW-0732">Signal</keyword>
<evidence type="ECO:0000313" key="3">
    <source>
        <dbReference type="EMBL" id="MBP0493334.1"/>
    </source>
</evidence>
<feature type="chain" id="PRO_5036887943" evidence="1">
    <location>
        <begin position="26"/>
        <end position="186"/>
    </location>
</feature>
<dbReference type="NCBIfam" id="TIGR02595">
    <property type="entry name" value="PEP_CTERM"/>
    <property type="match status" value="1"/>
</dbReference>
<comment type="caution">
    <text evidence="3">The sequence shown here is derived from an EMBL/GenBank/DDBJ whole genome shotgun (WGS) entry which is preliminary data.</text>
</comment>
<dbReference type="Proteomes" id="UP000677537">
    <property type="component" value="Unassembled WGS sequence"/>
</dbReference>
<dbReference type="Pfam" id="PF07589">
    <property type="entry name" value="PEP-CTERM"/>
    <property type="match status" value="1"/>
</dbReference>
<dbReference type="AlphaFoldDB" id="A0A940S5T2"/>
<sequence length="186" mass="19569">MKRILSAAAVLSALVGLAGANQASAAPIVLTFDTAGNYPVYTEKGLTITPILGSTAVPIANGRFDLPCCSGADRNFSFTTGSAFDFISLLFNHSDVGDPYTFTGYRNGQQVTQQVVNGNDVGTVLFPTFTNLTEVRVFFGGAFYDPDMDNLTYQASAAVTVPEPMSITLLGAGLLGLGLVRRKARG</sequence>
<dbReference type="InterPro" id="IPR013424">
    <property type="entry name" value="Ice-binding_C"/>
</dbReference>
<evidence type="ECO:0000259" key="2">
    <source>
        <dbReference type="Pfam" id="PF07589"/>
    </source>
</evidence>
<dbReference type="EMBL" id="JAGIZA010000005">
    <property type="protein sequence ID" value="MBP0493334.1"/>
    <property type="molecule type" value="Genomic_DNA"/>
</dbReference>
<keyword evidence="4" id="KW-1185">Reference proteome</keyword>
<dbReference type="RefSeq" id="WP_209373535.1">
    <property type="nucleotide sequence ID" value="NZ_JAGIZA010000005.1"/>
</dbReference>
<gene>
    <name evidence="3" type="ORF">J5Y10_11155</name>
</gene>
<evidence type="ECO:0000313" key="4">
    <source>
        <dbReference type="Proteomes" id="UP000677537"/>
    </source>
</evidence>